<keyword evidence="4" id="KW-1185">Reference proteome</keyword>
<reference evidence="3" key="2">
    <citation type="journal article" date="2023" name="IMA Fungus">
        <title>Comparative genomic study of the Penicillium genus elucidates a diverse pangenome and 15 lateral gene transfer events.</title>
        <authorList>
            <person name="Petersen C."/>
            <person name="Sorensen T."/>
            <person name="Nielsen M.R."/>
            <person name="Sondergaard T.E."/>
            <person name="Sorensen J.L."/>
            <person name="Fitzpatrick D.A."/>
            <person name="Frisvad J.C."/>
            <person name="Nielsen K.L."/>
        </authorList>
    </citation>
    <scope>NUCLEOTIDE SEQUENCE</scope>
    <source>
        <strain evidence="3">IBT 16125</strain>
    </source>
</reference>
<sequence>MRSSLALFLFSLWTTLATSAPTPDAESSAVRNSQRVKELQTTWKGIYFADAAKNCDDAQFEKILTTLEQLKELMDASFSSQSDITKTPGWNRFFMSDSNVPADYGWKTAYAWRPYSRPEMVTLAKLGCDSDPDAAASTIATASTPPDYSNVVWFCPLFFSKDPRVPDLRDVPKKRSVKLDTMTSRAYALVHEFFHCKESIKLPLFIGDIKGTIPEKKDEVVMYGSDKAASFAWKYTYQQGKKNWRLNPKVAENADNYAWFFNYNYFYQKFGWTEDSSWGWNMNELKRDDPADKPLFEDTGYVIQESDIHIPPSPTTPSTPMSTGSVPPDPTPTAQMIWVYEWLDLPAKFQSWQITDLPVGEPLNWCGEDSRYMVAAQSINGTDVPNPIPFPSDMDFSTIDYGGQPGYKQCSYKGNSDGPGTFDCPEFTAPVQCGKTPKVRELITCPATPNVVKSYAVSMVICQWGKSNVK</sequence>
<feature type="region of interest" description="Disordered" evidence="1">
    <location>
        <begin position="307"/>
        <end position="328"/>
    </location>
</feature>
<dbReference type="GO" id="GO:0008237">
    <property type="term" value="F:metallopeptidase activity"/>
    <property type="evidence" value="ECO:0007669"/>
    <property type="project" value="InterPro"/>
</dbReference>
<protein>
    <submittedName>
        <fullName evidence="3">Uncharacterized protein</fullName>
    </submittedName>
</protein>
<dbReference type="GeneID" id="81606366"/>
<evidence type="ECO:0000313" key="3">
    <source>
        <dbReference type="EMBL" id="KAJ5433586.1"/>
    </source>
</evidence>
<proteinExistence type="predicted"/>
<comment type="caution">
    <text evidence="3">The sequence shown here is derived from an EMBL/GenBank/DDBJ whole genome shotgun (WGS) entry which is preliminary data.</text>
</comment>
<evidence type="ECO:0000256" key="2">
    <source>
        <dbReference type="SAM" id="SignalP"/>
    </source>
</evidence>
<dbReference type="SUPFAM" id="SSF55486">
    <property type="entry name" value="Metalloproteases ('zincins'), catalytic domain"/>
    <property type="match status" value="1"/>
</dbReference>
<dbReference type="RefSeq" id="XP_056760877.1">
    <property type="nucleotide sequence ID" value="XM_056916123.1"/>
</dbReference>
<dbReference type="Proteomes" id="UP001213681">
    <property type="component" value="Unassembled WGS sequence"/>
</dbReference>
<keyword evidence="2" id="KW-0732">Signal</keyword>
<feature type="chain" id="PRO_5041995340" evidence="2">
    <location>
        <begin position="20"/>
        <end position="470"/>
    </location>
</feature>
<gene>
    <name evidence="3" type="ORF">N7458_012742</name>
</gene>
<reference evidence="3" key="1">
    <citation type="submission" date="2022-12" db="EMBL/GenBank/DDBJ databases">
        <authorList>
            <person name="Petersen C."/>
        </authorList>
    </citation>
    <scope>NUCLEOTIDE SEQUENCE</scope>
    <source>
        <strain evidence="3">IBT 16125</strain>
    </source>
</reference>
<feature type="signal peptide" evidence="2">
    <location>
        <begin position="1"/>
        <end position="19"/>
    </location>
</feature>
<evidence type="ECO:0000313" key="4">
    <source>
        <dbReference type="Proteomes" id="UP001213681"/>
    </source>
</evidence>
<dbReference type="InterPro" id="IPR024079">
    <property type="entry name" value="MetalloPept_cat_dom_sf"/>
</dbReference>
<dbReference type="EMBL" id="JAPVEA010000009">
    <property type="protein sequence ID" value="KAJ5433586.1"/>
    <property type="molecule type" value="Genomic_DNA"/>
</dbReference>
<name>A0AAD6BWZ2_9EURO</name>
<accession>A0AAD6BWZ2</accession>
<dbReference type="AlphaFoldDB" id="A0AAD6BWZ2"/>
<evidence type="ECO:0000256" key="1">
    <source>
        <dbReference type="SAM" id="MobiDB-lite"/>
    </source>
</evidence>
<dbReference type="Gene3D" id="3.40.390.10">
    <property type="entry name" value="Collagenase (Catalytic Domain)"/>
    <property type="match status" value="1"/>
</dbReference>
<organism evidence="3 4">
    <name type="scientific">Penicillium daleae</name>
    <dbReference type="NCBI Taxonomy" id="63821"/>
    <lineage>
        <taxon>Eukaryota</taxon>
        <taxon>Fungi</taxon>
        <taxon>Dikarya</taxon>
        <taxon>Ascomycota</taxon>
        <taxon>Pezizomycotina</taxon>
        <taxon>Eurotiomycetes</taxon>
        <taxon>Eurotiomycetidae</taxon>
        <taxon>Eurotiales</taxon>
        <taxon>Aspergillaceae</taxon>
        <taxon>Penicillium</taxon>
    </lineage>
</organism>